<comment type="pathway">
    <text evidence="3">Metabolic intermediate metabolism; (R)-mevalonate degradation; (S)-3-hydroxy-3-methylglutaryl-CoA from (R)-mevalonate: step 1/1.</text>
</comment>
<evidence type="ECO:0000256" key="3">
    <source>
        <dbReference type="RuleBase" id="RU361219"/>
    </source>
</evidence>
<dbReference type="PROSITE" id="PS01192">
    <property type="entry name" value="HMG_COA_REDUCTASE_3"/>
    <property type="match status" value="1"/>
</dbReference>
<dbReference type="InterPro" id="IPR004553">
    <property type="entry name" value="HMG_CoA_Rdtase_bac-typ"/>
</dbReference>
<dbReference type="EMBL" id="BNJR01000006">
    <property type="protein sequence ID" value="GHP13117.1"/>
    <property type="molecule type" value="Genomic_DNA"/>
</dbReference>
<dbReference type="PRINTS" id="PR00071">
    <property type="entry name" value="HMGCOARDTASE"/>
</dbReference>
<name>A0ABQ3VW35_9LACO</name>
<dbReference type="PANTHER" id="PTHR10572:SF24">
    <property type="entry name" value="3-HYDROXY-3-METHYLGLUTARYL-COENZYME A REDUCTASE"/>
    <property type="match status" value="1"/>
</dbReference>
<accession>A0ABQ3VW35</accession>
<evidence type="ECO:0000256" key="1">
    <source>
        <dbReference type="ARBA" id="ARBA00007661"/>
    </source>
</evidence>
<comment type="similarity">
    <text evidence="1 3">Belongs to the HMG-CoA reductase family.</text>
</comment>
<organism evidence="4 5">
    <name type="scientific">Lentilactobacillus fungorum</name>
    <dbReference type="NCBI Taxonomy" id="2201250"/>
    <lineage>
        <taxon>Bacteria</taxon>
        <taxon>Bacillati</taxon>
        <taxon>Bacillota</taxon>
        <taxon>Bacilli</taxon>
        <taxon>Lactobacillales</taxon>
        <taxon>Lactobacillaceae</taxon>
        <taxon>Lentilactobacillus</taxon>
    </lineage>
</organism>
<dbReference type="CDD" id="cd00644">
    <property type="entry name" value="HMG-CoA_reductase_classII"/>
    <property type="match status" value="1"/>
</dbReference>
<dbReference type="PROSITE" id="PS50065">
    <property type="entry name" value="HMG_COA_REDUCTASE_4"/>
    <property type="match status" value="1"/>
</dbReference>
<dbReference type="Gene3D" id="1.10.8.660">
    <property type="match status" value="1"/>
</dbReference>
<reference evidence="4 5" key="1">
    <citation type="journal article" date="2021" name="Int. J. Syst. Evol. Microbiol.">
        <title>Lentilactobacillus fungorum sp. nov., isolated from spent mushroom substrates.</title>
        <authorList>
            <person name="Tohno M."/>
            <person name="Tanizawa Y."/>
            <person name="Kojima Y."/>
            <person name="Sakamoto M."/>
            <person name="Ohkuma M."/>
            <person name="Kobayashi H."/>
        </authorList>
    </citation>
    <scope>NUCLEOTIDE SEQUENCE [LARGE SCALE GENOMIC DNA]</scope>
    <source>
        <strain evidence="4 5">YK48G</strain>
    </source>
</reference>
<keyword evidence="2 3" id="KW-0560">Oxidoreductase</keyword>
<keyword evidence="3" id="KW-0520">NAD</keyword>
<dbReference type="Proteomes" id="UP000604765">
    <property type="component" value="Unassembled WGS sequence"/>
</dbReference>
<dbReference type="EC" id="1.1.1.88" evidence="3"/>
<evidence type="ECO:0000256" key="2">
    <source>
        <dbReference type="ARBA" id="ARBA00023002"/>
    </source>
</evidence>
<protein>
    <recommendedName>
        <fullName evidence="3">3-hydroxy-3-methylglutaryl coenzyme A reductase</fullName>
        <shortName evidence="3">HMG-CoA reductase</shortName>
        <ecNumber evidence="3">1.1.1.88</ecNumber>
    </recommendedName>
</protein>
<dbReference type="InterPro" id="IPR023074">
    <property type="entry name" value="HMG_CoA_Rdtase_cat_sf"/>
</dbReference>
<dbReference type="RefSeq" id="WP_203629173.1">
    <property type="nucleotide sequence ID" value="NZ_BNJR01000006.1"/>
</dbReference>
<gene>
    <name evidence="4" type="ORF">YK48G_05420</name>
</gene>
<sequence>MNSKWQHFYQKTYQERLALIAEAADLTAKEVNQLATQNSPANNQLIENFVSDYPLPSGVATNLVINGKTYLVPMVTEEPSVIAAASNGSQMLAVNGISARVISRLIDGQIILKGANFDQLETFVTANRQQLFEVANQSHPSVLKHGGGAQRVAIRKLSTQFTSIDLSVDPGEAMGANLVNTMLEAVSGWLKDQLAVNVTMAILTNFAADSLVTVSGLVSFEQLAKGSLSGKAVAQRIADASQVAQLDPRRATTHNKGIMNGIDAAAVAFGNDWRAIESAVHAYAARSGQYRGLSQWQVSDRGLAGKLTLPIPIGFVGGATSVFPLAKINQRIAKLTSAGEEMQLLAAIGLAQNLAALKALVTEGIQRGHMSLQLKSLAMANGATESELPQVVAELKKVAHASAGDVKQILKQLRR</sequence>
<dbReference type="InterPro" id="IPR023076">
    <property type="entry name" value="HMG_CoA_Rdtase_CS"/>
</dbReference>
<dbReference type="SUPFAM" id="SSF56542">
    <property type="entry name" value="Substrate-binding domain of HMG-CoA reductase"/>
    <property type="match status" value="1"/>
</dbReference>
<evidence type="ECO:0000313" key="4">
    <source>
        <dbReference type="EMBL" id="GHP13117.1"/>
    </source>
</evidence>
<dbReference type="InterPro" id="IPR009029">
    <property type="entry name" value="HMG_CoA_Rdtase_sub-bd_dom_sf"/>
</dbReference>
<dbReference type="SUPFAM" id="SSF55035">
    <property type="entry name" value="NAD-binding domain of HMG-CoA reductase"/>
    <property type="match status" value="1"/>
</dbReference>
<dbReference type="PANTHER" id="PTHR10572">
    <property type="entry name" value="3-HYDROXY-3-METHYLGLUTARYL-COENZYME A REDUCTASE"/>
    <property type="match status" value="1"/>
</dbReference>
<keyword evidence="5" id="KW-1185">Reference proteome</keyword>
<proteinExistence type="inferred from homology"/>
<dbReference type="InterPro" id="IPR002202">
    <property type="entry name" value="HMG_CoA_Rdtase"/>
</dbReference>
<dbReference type="Pfam" id="PF00368">
    <property type="entry name" value="HMG-CoA_red"/>
    <property type="match status" value="1"/>
</dbReference>
<dbReference type="InterPro" id="IPR009023">
    <property type="entry name" value="HMG_CoA_Rdtase_NAD(P)-bd_sf"/>
</dbReference>
<dbReference type="Gene3D" id="3.90.770.10">
    <property type="entry name" value="3-hydroxy-3-methylglutaryl-coenzyme A Reductase, Chain A, domain 2"/>
    <property type="match status" value="2"/>
</dbReference>
<dbReference type="PROSITE" id="PS00318">
    <property type="entry name" value="HMG_COA_REDUCTASE_2"/>
    <property type="match status" value="1"/>
</dbReference>
<evidence type="ECO:0000313" key="5">
    <source>
        <dbReference type="Proteomes" id="UP000604765"/>
    </source>
</evidence>
<comment type="catalytic activity">
    <reaction evidence="3">
        <text>(R)-mevalonate + 2 NAD(+) + CoA = (3S)-3-hydroxy-3-methylglutaryl-CoA + 2 NADH + 2 H(+)</text>
        <dbReference type="Rhea" id="RHEA:14833"/>
        <dbReference type="ChEBI" id="CHEBI:15378"/>
        <dbReference type="ChEBI" id="CHEBI:36464"/>
        <dbReference type="ChEBI" id="CHEBI:43074"/>
        <dbReference type="ChEBI" id="CHEBI:57287"/>
        <dbReference type="ChEBI" id="CHEBI:57540"/>
        <dbReference type="ChEBI" id="CHEBI:57945"/>
        <dbReference type="EC" id="1.1.1.88"/>
    </reaction>
</comment>
<comment type="caution">
    <text evidence="4">The sequence shown here is derived from an EMBL/GenBank/DDBJ whole genome shotgun (WGS) entry which is preliminary data.</text>
</comment>
<dbReference type="NCBIfam" id="TIGR00532">
    <property type="entry name" value="HMG_CoA_R_NAD"/>
    <property type="match status" value="1"/>
</dbReference>